<dbReference type="Pfam" id="PF07859">
    <property type="entry name" value="Abhydrolase_3"/>
    <property type="match status" value="1"/>
</dbReference>
<gene>
    <name evidence="3" type="ORF">O0S08_00580</name>
</gene>
<dbReference type="Gene3D" id="3.40.50.1820">
    <property type="entry name" value="alpha/beta hydrolase"/>
    <property type="match status" value="1"/>
</dbReference>
<evidence type="ECO:0000256" key="1">
    <source>
        <dbReference type="ARBA" id="ARBA00022801"/>
    </source>
</evidence>
<dbReference type="EMBL" id="CP114040">
    <property type="protein sequence ID" value="WAS94629.1"/>
    <property type="molecule type" value="Genomic_DNA"/>
</dbReference>
<evidence type="ECO:0000313" key="3">
    <source>
        <dbReference type="EMBL" id="WAS94629.1"/>
    </source>
</evidence>
<reference evidence="3" key="1">
    <citation type="submission" date="2022-11" db="EMBL/GenBank/DDBJ databases">
        <title>Minimal conservation of predation-associated metabolite biosynthetic gene clusters underscores biosynthetic potential of Myxococcota including descriptions for ten novel species: Archangium lansinium sp. nov., Myxococcus landrumus sp. nov., Nannocystis bai.</title>
        <authorList>
            <person name="Ahearne A."/>
            <person name="Stevens C."/>
            <person name="Dowd S."/>
        </authorList>
    </citation>
    <scope>NUCLEOTIDE SEQUENCE</scope>
    <source>
        <strain evidence="3">Fl3</strain>
    </source>
</reference>
<evidence type="ECO:0000313" key="4">
    <source>
        <dbReference type="Proteomes" id="UP001164459"/>
    </source>
</evidence>
<dbReference type="PANTHER" id="PTHR48081">
    <property type="entry name" value="AB HYDROLASE SUPERFAMILY PROTEIN C4A8.06C"/>
    <property type="match status" value="1"/>
</dbReference>
<feature type="domain" description="Alpha/beta hydrolase fold-3" evidence="2">
    <location>
        <begin position="89"/>
        <end position="296"/>
    </location>
</feature>
<protein>
    <submittedName>
        <fullName evidence="3">Alpha/beta hydrolase</fullName>
    </submittedName>
</protein>
<evidence type="ECO:0000259" key="2">
    <source>
        <dbReference type="Pfam" id="PF07859"/>
    </source>
</evidence>
<dbReference type="InterPro" id="IPR029058">
    <property type="entry name" value="AB_hydrolase_fold"/>
</dbReference>
<name>A0ABY7H6L5_9BACT</name>
<dbReference type="InterPro" id="IPR050300">
    <property type="entry name" value="GDXG_lipolytic_enzyme"/>
</dbReference>
<proteinExistence type="predicted"/>
<dbReference type="GO" id="GO:0016787">
    <property type="term" value="F:hydrolase activity"/>
    <property type="evidence" value="ECO:0007669"/>
    <property type="project" value="UniProtKB-KW"/>
</dbReference>
<sequence length="322" mass="34607">MLLHVEPVAAEVAAETLAFNEGLEAMLAKIPSAHTVPPALVRAGRRAGKGTFPAPVYLPNMRDLEIPARGGPVRLRVARPPSAARGVYLHLHGGGWMLGAADLQDPALTALAAATGLVVVSVDYRLAPEHPFPAGPDDCEDAARWLVEHGARVLDAPPVFTIGGESAGAHLAVLTLLRLRDRGDLARVFRAANLVYGAYDLSLTPSQRAWGERNLVLSRPLIEYFGAAFAPGRSLEQRRVPELSPLYADLRGLVPALFTVGTLDPLLDDTLFMATRWRMAGNPGELRVWPDAVHGFNSFPIALGRLADAATYEYLARMLPAT</sequence>
<dbReference type="Proteomes" id="UP001164459">
    <property type="component" value="Chromosome"/>
</dbReference>
<dbReference type="PANTHER" id="PTHR48081:SF8">
    <property type="entry name" value="ALPHA_BETA HYDROLASE FOLD-3 DOMAIN-CONTAINING PROTEIN-RELATED"/>
    <property type="match status" value="1"/>
</dbReference>
<keyword evidence="1 3" id="KW-0378">Hydrolase</keyword>
<accession>A0ABY7H6L5</accession>
<dbReference type="SUPFAM" id="SSF53474">
    <property type="entry name" value="alpha/beta-Hydrolases"/>
    <property type="match status" value="1"/>
</dbReference>
<organism evidence="3 4">
    <name type="scientific">Nannocystis punicea</name>
    <dbReference type="NCBI Taxonomy" id="2995304"/>
    <lineage>
        <taxon>Bacteria</taxon>
        <taxon>Pseudomonadati</taxon>
        <taxon>Myxococcota</taxon>
        <taxon>Polyangia</taxon>
        <taxon>Nannocystales</taxon>
        <taxon>Nannocystaceae</taxon>
        <taxon>Nannocystis</taxon>
    </lineage>
</organism>
<dbReference type="RefSeq" id="WP_269036963.1">
    <property type="nucleotide sequence ID" value="NZ_CP114040.1"/>
</dbReference>
<keyword evidence="4" id="KW-1185">Reference proteome</keyword>
<dbReference type="InterPro" id="IPR013094">
    <property type="entry name" value="AB_hydrolase_3"/>
</dbReference>